<keyword evidence="1" id="KW-1133">Transmembrane helix</keyword>
<reference evidence="2 3" key="1">
    <citation type="journal article" date="2018" name="Front. Plant Sci.">
        <title>Red Clover (Trifolium pratense) and Zigzag Clover (T. medium) - A Picture of Genomic Similarities and Differences.</title>
        <authorList>
            <person name="Dluhosova J."/>
            <person name="Istvanek J."/>
            <person name="Nedelnik J."/>
            <person name="Repkova J."/>
        </authorList>
    </citation>
    <scope>NUCLEOTIDE SEQUENCE [LARGE SCALE GENOMIC DNA]</scope>
    <source>
        <strain evidence="3">cv. 10/8</strain>
        <tissue evidence="2">Leaf</tissue>
    </source>
</reference>
<protein>
    <submittedName>
        <fullName evidence="2">Uncharacterized protein</fullName>
    </submittedName>
</protein>
<accession>A0A392MI09</accession>
<proteinExistence type="predicted"/>
<dbReference type="AlphaFoldDB" id="A0A392MI09"/>
<keyword evidence="3" id="KW-1185">Reference proteome</keyword>
<keyword evidence="1" id="KW-0812">Transmembrane</keyword>
<evidence type="ECO:0000313" key="2">
    <source>
        <dbReference type="EMBL" id="MCH87127.1"/>
    </source>
</evidence>
<gene>
    <name evidence="2" type="ORF">A2U01_0007992</name>
</gene>
<comment type="caution">
    <text evidence="2">The sequence shown here is derived from an EMBL/GenBank/DDBJ whole genome shotgun (WGS) entry which is preliminary data.</text>
</comment>
<feature type="transmembrane region" description="Helical" evidence="1">
    <location>
        <begin position="32"/>
        <end position="57"/>
    </location>
</feature>
<name>A0A392MI09_9FABA</name>
<keyword evidence="1" id="KW-0472">Membrane</keyword>
<evidence type="ECO:0000256" key="1">
    <source>
        <dbReference type="SAM" id="Phobius"/>
    </source>
</evidence>
<sequence>MSIITPIVPRHVSTVVPGKQCANAFLRGRPESGLHCAGCLVVLSGTAVLVVADAMWFSVRAGLRY</sequence>
<dbReference type="Proteomes" id="UP000265520">
    <property type="component" value="Unassembled WGS sequence"/>
</dbReference>
<organism evidence="2 3">
    <name type="scientific">Trifolium medium</name>
    <dbReference type="NCBI Taxonomy" id="97028"/>
    <lineage>
        <taxon>Eukaryota</taxon>
        <taxon>Viridiplantae</taxon>
        <taxon>Streptophyta</taxon>
        <taxon>Embryophyta</taxon>
        <taxon>Tracheophyta</taxon>
        <taxon>Spermatophyta</taxon>
        <taxon>Magnoliopsida</taxon>
        <taxon>eudicotyledons</taxon>
        <taxon>Gunneridae</taxon>
        <taxon>Pentapetalae</taxon>
        <taxon>rosids</taxon>
        <taxon>fabids</taxon>
        <taxon>Fabales</taxon>
        <taxon>Fabaceae</taxon>
        <taxon>Papilionoideae</taxon>
        <taxon>50 kb inversion clade</taxon>
        <taxon>NPAAA clade</taxon>
        <taxon>Hologalegina</taxon>
        <taxon>IRL clade</taxon>
        <taxon>Trifolieae</taxon>
        <taxon>Trifolium</taxon>
    </lineage>
</organism>
<dbReference type="EMBL" id="LXQA010011587">
    <property type="protein sequence ID" value="MCH87127.1"/>
    <property type="molecule type" value="Genomic_DNA"/>
</dbReference>
<evidence type="ECO:0000313" key="3">
    <source>
        <dbReference type="Proteomes" id="UP000265520"/>
    </source>
</evidence>